<organism evidence="1 2">
    <name type="scientific">Pseudidiomarina planktonica</name>
    <dbReference type="NCBI Taxonomy" id="1323738"/>
    <lineage>
        <taxon>Bacteria</taxon>
        <taxon>Pseudomonadati</taxon>
        <taxon>Pseudomonadota</taxon>
        <taxon>Gammaproteobacteria</taxon>
        <taxon>Alteromonadales</taxon>
        <taxon>Idiomarinaceae</taxon>
        <taxon>Pseudidiomarina</taxon>
    </lineage>
</organism>
<sequence>MLGRQSQAIKHNRLFISAFLNESSRIRHDETFIFSYIYNLLVTLGYKFIANVFKLCCSSSARSNDRAVLNCYI</sequence>
<dbReference type="AlphaFoldDB" id="A0A1Y6EDZ1"/>
<proteinExistence type="predicted"/>
<keyword evidence="2" id="KW-1185">Reference proteome</keyword>
<reference evidence="2" key="1">
    <citation type="submission" date="2017-04" db="EMBL/GenBank/DDBJ databases">
        <authorList>
            <person name="Varghese N."/>
            <person name="Submissions S."/>
        </authorList>
    </citation>
    <scope>NUCLEOTIDE SEQUENCE [LARGE SCALE GENOMIC DNA]</scope>
</reference>
<name>A0A1Y6EDZ1_9GAMM</name>
<dbReference type="Proteomes" id="UP000194450">
    <property type="component" value="Unassembled WGS sequence"/>
</dbReference>
<accession>A0A1Y6EDZ1</accession>
<dbReference type="EMBL" id="FXWH01000001">
    <property type="protein sequence ID" value="SMQ58832.1"/>
    <property type="molecule type" value="Genomic_DNA"/>
</dbReference>
<evidence type="ECO:0000313" key="2">
    <source>
        <dbReference type="Proteomes" id="UP000194450"/>
    </source>
</evidence>
<evidence type="ECO:0000313" key="1">
    <source>
        <dbReference type="EMBL" id="SMQ58832.1"/>
    </source>
</evidence>
<protein>
    <submittedName>
        <fullName evidence="1">Uncharacterized protein</fullName>
    </submittedName>
</protein>
<gene>
    <name evidence="1" type="ORF">SAMN06297229_0177</name>
</gene>